<dbReference type="Pfam" id="PF07728">
    <property type="entry name" value="AAA_5"/>
    <property type="match status" value="1"/>
</dbReference>
<dbReference type="EMBL" id="JAVLUS010000030">
    <property type="protein sequence ID" value="MDS1116638.1"/>
    <property type="molecule type" value="Genomic_DNA"/>
</dbReference>
<dbReference type="Gene3D" id="3.40.50.300">
    <property type="entry name" value="P-loop containing nucleotide triphosphate hydrolases"/>
    <property type="match status" value="1"/>
</dbReference>
<reference evidence="2 3" key="1">
    <citation type="submission" date="2023-08" db="EMBL/GenBank/DDBJ databases">
        <title>Bioegradation of LLDPE and BLDPE plastic by marine bacteria from coast plastic debris.</title>
        <authorList>
            <person name="Rong Z."/>
        </authorList>
    </citation>
    <scope>NUCLEOTIDE SEQUENCE [LARGE SCALE GENOMIC DNA]</scope>
    <source>
        <strain evidence="2 3">Z-2</strain>
    </source>
</reference>
<keyword evidence="3" id="KW-1185">Reference proteome</keyword>
<dbReference type="Proteomes" id="UP001265083">
    <property type="component" value="Unassembled WGS sequence"/>
</dbReference>
<dbReference type="InterPro" id="IPR011704">
    <property type="entry name" value="ATPase_dyneun-rel_AAA"/>
</dbReference>
<dbReference type="CDD" id="cd00009">
    <property type="entry name" value="AAA"/>
    <property type="match status" value="1"/>
</dbReference>
<dbReference type="RefSeq" id="WP_310952379.1">
    <property type="nucleotide sequence ID" value="NZ_JAVLUS010000030.1"/>
</dbReference>
<evidence type="ECO:0000259" key="1">
    <source>
        <dbReference type="SMART" id="SM00382"/>
    </source>
</evidence>
<evidence type="ECO:0000313" key="2">
    <source>
        <dbReference type="EMBL" id="MDS1116638.1"/>
    </source>
</evidence>
<feature type="domain" description="AAA+ ATPase" evidence="1">
    <location>
        <begin position="394"/>
        <end position="564"/>
    </location>
</feature>
<name>A0ABU2GYU2_9ACTN</name>
<dbReference type="PANTHER" id="PTHR37291">
    <property type="entry name" value="5-METHYLCYTOSINE-SPECIFIC RESTRICTION ENZYME B"/>
    <property type="match status" value="1"/>
</dbReference>
<accession>A0ABU2GYU2</accession>
<sequence length="681" mass="76443">MELNKAIAAGHANRDETLQARQAQQHAAFLERFPLASWGDVSLADYALNAGNTRNNYSYFLEWGTPELGSIAGGSAHKHVIFRRTTGEWAYPSGYANVEEAWAALHSGFNQMFELAQQGDWTSTSEIDILRGAKVVRLKSLYLYFSEHVLPIYSQNHLIHFARAFGLDTSGDAIDINLRLLRHLRGYPELESLDSLDFIGLLYSWSPPPGSRSPKYWKIAPGERGRLWNECVAGGYMCVGWDEVGDLSLFTTEDDYTAAFTDTFAEKYRGNRSTITRKSKELWRLMEIAEGDKIVANRGTSEVLGVGTVTSTAYQWRPERSEYKHTINVNWDLDVHHELSEPVKRWATTTIAKIPSTHLEQILTPEPNPDPAPTIRVDPEAEAAFTRWKSILDRKGQLIFYGPPGTGKTRAAKKFAEWLLQDQDGAVSADQLTEVTFHASYAYEDFIEGFRPMAGESELRLELRDGIFKQVAKRASADTSRRYVIIIDEINRADVPRVFGELMTVIERTRRGESVTLPTSGEQLSIPPNVIVLGTMNTADQSIRSLDAALRRRFGFIELLPDPDLLADTTIDDLPLDQFLQQLNDRVARIAGRERQIGHSYFLDHGEPIESAEAFGEVLRTDIIPLLQEIVYDDYAQLRDFLGSGIVDAGAARLTHIVNDDSQLVAALADNYGLKIRSTPE</sequence>
<proteinExistence type="predicted"/>
<organism evidence="2 3">
    <name type="scientific">Gordonia westfalica</name>
    <dbReference type="NCBI Taxonomy" id="158898"/>
    <lineage>
        <taxon>Bacteria</taxon>
        <taxon>Bacillati</taxon>
        <taxon>Actinomycetota</taxon>
        <taxon>Actinomycetes</taxon>
        <taxon>Mycobacteriales</taxon>
        <taxon>Gordoniaceae</taxon>
        <taxon>Gordonia</taxon>
    </lineage>
</organism>
<protein>
    <submittedName>
        <fullName evidence="2">AAA family ATPase</fullName>
    </submittedName>
</protein>
<dbReference type="InterPro" id="IPR027417">
    <property type="entry name" value="P-loop_NTPase"/>
</dbReference>
<dbReference type="InterPro" id="IPR003593">
    <property type="entry name" value="AAA+_ATPase"/>
</dbReference>
<dbReference type="SUPFAM" id="SSF52540">
    <property type="entry name" value="P-loop containing nucleoside triphosphate hydrolases"/>
    <property type="match status" value="1"/>
</dbReference>
<dbReference type="SMART" id="SM00382">
    <property type="entry name" value="AAA"/>
    <property type="match status" value="1"/>
</dbReference>
<dbReference type="PANTHER" id="PTHR37291:SF1">
    <property type="entry name" value="TYPE IV METHYL-DIRECTED RESTRICTION ENZYME ECOKMCRB SUBUNIT"/>
    <property type="match status" value="1"/>
</dbReference>
<gene>
    <name evidence="2" type="ORF">RD149_23095</name>
</gene>
<evidence type="ECO:0000313" key="3">
    <source>
        <dbReference type="Proteomes" id="UP001265083"/>
    </source>
</evidence>
<dbReference type="InterPro" id="IPR052934">
    <property type="entry name" value="Methyl-DNA_Rec/Restrict_Enz"/>
</dbReference>
<comment type="caution">
    <text evidence="2">The sequence shown here is derived from an EMBL/GenBank/DDBJ whole genome shotgun (WGS) entry which is preliminary data.</text>
</comment>